<feature type="chain" id="PRO_5030510572" evidence="1">
    <location>
        <begin position="24"/>
        <end position="157"/>
    </location>
</feature>
<keyword evidence="1" id="KW-0732">Signal</keyword>
<organism evidence="2 3">
    <name type="scientific">Roseospira goensis</name>
    <dbReference type="NCBI Taxonomy" id="391922"/>
    <lineage>
        <taxon>Bacteria</taxon>
        <taxon>Pseudomonadati</taxon>
        <taxon>Pseudomonadota</taxon>
        <taxon>Alphaproteobacteria</taxon>
        <taxon>Rhodospirillales</taxon>
        <taxon>Rhodospirillaceae</taxon>
        <taxon>Roseospira</taxon>
    </lineage>
</organism>
<comment type="caution">
    <text evidence="2">The sequence shown here is derived from an EMBL/GenBank/DDBJ whole genome shotgun (WGS) entry which is preliminary data.</text>
</comment>
<reference evidence="2 3" key="1">
    <citation type="submission" date="2020-08" db="EMBL/GenBank/DDBJ databases">
        <title>Genome sequencing of Purple Non-Sulfur Bacteria from various extreme environments.</title>
        <authorList>
            <person name="Mayer M."/>
        </authorList>
    </citation>
    <scope>NUCLEOTIDE SEQUENCE [LARGE SCALE GENOMIC DNA]</scope>
    <source>
        <strain evidence="2 3">JA135</strain>
    </source>
</reference>
<dbReference type="AlphaFoldDB" id="A0A7W6S0A2"/>
<proteinExistence type="predicted"/>
<gene>
    <name evidence="2" type="ORF">GGD88_002253</name>
</gene>
<dbReference type="EMBL" id="JACIGI010000017">
    <property type="protein sequence ID" value="MBB4286521.1"/>
    <property type="molecule type" value="Genomic_DNA"/>
</dbReference>
<feature type="signal peptide" evidence="1">
    <location>
        <begin position="1"/>
        <end position="23"/>
    </location>
</feature>
<evidence type="ECO:0000313" key="3">
    <source>
        <dbReference type="Proteomes" id="UP000555728"/>
    </source>
</evidence>
<keyword evidence="3" id="KW-1185">Reference proteome</keyword>
<dbReference type="RefSeq" id="WP_184435437.1">
    <property type="nucleotide sequence ID" value="NZ_JACIGI010000017.1"/>
</dbReference>
<evidence type="ECO:0000313" key="2">
    <source>
        <dbReference type="EMBL" id="MBB4286521.1"/>
    </source>
</evidence>
<dbReference type="Proteomes" id="UP000555728">
    <property type="component" value="Unassembled WGS sequence"/>
</dbReference>
<sequence length="157" mass="16084">MFPFFPFGFVPPFPFLFPFAAMAGGRAFGLGATDAETGDGEGDGAEARPAGPSFGLAPSALMGMAMMPAMAPFALGSRLARAVEDAGQVAAQVRESLQRDEGPVHVMVGDPNGPLGLAIGLTFIKGTARPALRDATATASAPRLEDMVDVTPARHPA</sequence>
<evidence type="ECO:0000256" key="1">
    <source>
        <dbReference type="SAM" id="SignalP"/>
    </source>
</evidence>
<protein>
    <submittedName>
        <fullName evidence="2">Uncharacterized protein</fullName>
    </submittedName>
</protein>
<name>A0A7W6S0A2_9PROT</name>
<accession>A0A7W6S0A2</accession>